<dbReference type="InterPro" id="IPR014001">
    <property type="entry name" value="Helicase_ATP-bd"/>
</dbReference>
<dbReference type="Gene3D" id="3.40.50.300">
    <property type="entry name" value="P-loop containing nucleotide triphosphate hydrolases"/>
    <property type="match status" value="1"/>
</dbReference>
<feature type="domain" description="SWIM-type" evidence="3">
    <location>
        <begin position="42"/>
        <end position="75"/>
    </location>
</feature>
<evidence type="ECO:0000256" key="2">
    <source>
        <dbReference type="PROSITE-ProRule" id="PRU00325"/>
    </source>
</evidence>
<dbReference type="SMART" id="SM00490">
    <property type="entry name" value="HELICc"/>
    <property type="match status" value="1"/>
</dbReference>
<dbReference type="PATRIC" id="fig|1423807.3.peg.213"/>
<dbReference type="GO" id="GO:0008270">
    <property type="term" value="F:zinc ion binding"/>
    <property type="evidence" value="ECO:0007669"/>
    <property type="project" value="UniProtKB-KW"/>
</dbReference>
<gene>
    <name evidence="6" type="ORF">FD16_GL000212</name>
</gene>
<dbReference type="GO" id="GO:0016787">
    <property type="term" value="F:hydrolase activity"/>
    <property type="evidence" value="ECO:0007669"/>
    <property type="project" value="UniProtKB-KW"/>
</dbReference>
<dbReference type="Pfam" id="PF04434">
    <property type="entry name" value="SWIM"/>
    <property type="match status" value="1"/>
</dbReference>
<dbReference type="Pfam" id="PF08455">
    <property type="entry name" value="SNF2_assoc"/>
    <property type="match status" value="1"/>
</dbReference>
<dbReference type="eggNOG" id="COG0553">
    <property type="taxonomic scope" value="Bacteria"/>
</dbReference>
<dbReference type="AlphaFoldDB" id="A0A0R1W9D2"/>
<dbReference type="SUPFAM" id="SSF52540">
    <property type="entry name" value="P-loop containing nucleoside triphosphate hydrolases"/>
    <property type="match status" value="2"/>
</dbReference>
<dbReference type="EMBL" id="AZGF01000010">
    <property type="protein sequence ID" value="KRM12137.1"/>
    <property type="molecule type" value="Genomic_DNA"/>
</dbReference>
<evidence type="ECO:0000313" key="6">
    <source>
        <dbReference type="EMBL" id="KRM12137.1"/>
    </source>
</evidence>
<dbReference type="PROSITE" id="PS51192">
    <property type="entry name" value="HELICASE_ATP_BIND_1"/>
    <property type="match status" value="1"/>
</dbReference>
<keyword evidence="2" id="KW-0479">Metal-binding</keyword>
<dbReference type="Pfam" id="PF00176">
    <property type="entry name" value="SNF2-rel_dom"/>
    <property type="match status" value="1"/>
</dbReference>
<sequence length="1134" mass="129468">MPSIIWTRGRKIAERGSVEIDYINNKQKEVESTVYGTHPYGVTVGVSLEDNFCECPYFPDHGYCKHIAAVIKLLQSQGRPLEQLFNDWDYDDDFPDKFPDNYLQLSKEFEQRLNDNPLAARMIYTDKSEYNRLRADPDTWDQYFSEHLDEKATSQATDFASLKRTFDVFPKLKEKKSTGQEFLDELQMPKQHYFSSINDVTNDHLSLEVTLSVATPWNSIDDRFFIRLRLASSSNPKFYVIKNIDEFINAYQEESTYQTSNKNTFSLRKSDFPAAEQKLMNILSVQSVGAESRFSETSEEKKSKMLNPGDINDLKEIVDQFDHFIYKTNGYGDEFSNIEFQTFNVDDGLIELHVKKAVDGFDVTLVTEFDELIASDHLMIFNNVFYQMTPTEFTVFNNIINSYRMFAGSTRFVDKYRIPDAKLHFNSSDASQLLQFIAYFKQIGIVDMPDELSASTMTPHFDINRDGDSLLLTMDYEYDGQLIESYNVDSLESVKRNSDQEHQSLEYLQSLGFHKRSHDWVKDFSDSSMLYQFFTAELPNMRQNGVVTISDELDDLIQFGDDVEPEIEVTANSGLLSVNFSFNGIDGEEIDSVLSQLDNQRPYVQRSDGKLLIVDDKLRKVSSVLAKIRNHGSISHGSVQMPASQALAVQAELGETAQFDQQFKQIAQDLSHPEQFDISDERPVNATLRSYQTLGIKWLEMLDSHQFGGILADEMGLGKTIQAIAFLNNHLSDDRIDLIISPASLIYNWQEEFHKFAPDIDVQVIDGSKGNRRELIKTSKSSVFITSYNSARLDNDLYQKLPLNYMILDEAQYVKNGNSKTNQSLRKLTPRNTFALSGTPIENRAEELWSIFTLVMPGLLPNKKEFKKLTPQEIAVRVKPFILRREKATVLKDLPPKVESNLTNEMTKEQKTVYLAQLQQMQVKVRGLSNDGLVKNKIEILAGLTRLRQICDTPALYLDDYKGDSGKLDQLNEVIRQAVDSSRHILIFSQFTSMLSVIEDELQQNGLSAYVLKGDTKPKDRLTMVDSFNNGDKNIFLISLKAGGTGLNLTGADLVILVDLWWNPAVEDQATARAHRIGQKNKVEVYRLITKGTIEEQIYKLQEQKRNFVDQVLSGTQNKGSLTNVEIRLILGID</sequence>
<evidence type="ECO:0000256" key="1">
    <source>
        <dbReference type="ARBA" id="ARBA00022801"/>
    </source>
</evidence>
<dbReference type="PROSITE" id="PS51194">
    <property type="entry name" value="HELICASE_CTER"/>
    <property type="match status" value="1"/>
</dbReference>
<dbReference type="GO" id="GO:0005524">
    <property type="term" value="F:ATP binding"/>
    <property type="evidence" value="ECO:0007669"/>
    <property type="project" value="InterPro"/>
</dbReference>
<protein>
    <submittedName>
        <fullName evidence="6">Snf2 family protein</fullName>
    </submittedName>
</protein>
<dbReference type="Proteomes" id="UP000051820">
    <property type="component" value="Unassembled WGS sequence"/>
</dbReference>
<reference evidence="6 7" key="1">
    <citation type="journal article" date="2015" name="Genome Announc.">
        <title>Expanding the biotechnology potential of lactobacilli through comparative genomics of 213 strains and associated genera.</title>
        <authorList>
            <person name="Sun Z."/>
            <person name="Harris H.M."/>
            <person name="McCann A."/>
            <person name="Guo C."/>
            <person name="Argimon S."/>
            <person name="Zhang W."/>
            <person name="Yang X."/>
            <person name="Jeffery I.B."/>
            <person name="Cooney J.C."/>
            <person name="Kagawa T.F."/>
            <person name="Liu W."/>
            <person name="Song Y."/>
            <person name="Salvetti E."/>
            <person name="Wrobel A."/>
            <person name="Rasinkangas P."/>
            <person name="Parkhill J."/>
            <person name="Rea M.C."/>
            <person name="O'Sullivan O."/>
            <person name="Ritari J."/>
            <person name="Douillard F.P."/>
            <person name="Paul Ross R."/>
            <person name="Yang R."/>
            <person name="Briner A.E."/>
            <person name="Felis G.E."/>
            <person name="de Vos W.M."/>
            <person name="Barrangou R."/>
            <person name="Klaenhammer T.R."/>
            <person name="Caufield P.W."/>
            <person name="Cui Y."/>
            <person name="Zhang H."/>
            <person name="O'Toole P.W."/>
        </authorList>
    </citation>
    <scope>NUCLEOTIDE SEQUENCE [LARGE SCALE GENOMIC DNA]</scope>
    <source>
        <strain evidence="6 7">DSM 5007</strain>
    </source>
</reference>
<organism evidence="6 7">
    <name type="scientific">Paucilactobacillus suebicus DSM 5007 = KCTC 3549</name>
    <dbReference type="NCBI Taxonomy" id="1423807"/>
    <lineage>
        <taxon>Bacteria</taxon>
        <taxon>Bacillati</taxon>
        <taxon>Bacillota</taxon>
        <taxon>Bacilli</taxon>
        <taxon>Lactobacillales</taxon>
        <taxon>Lactobacillaceae</taxon>
        <taxon>Paucilactobacillus</taxon>
    </lineage>
</organism>
<name>A0A0R1W9D2_9LACO</name>
<evidence type="ECO:0000313" key="7">
    <source>
        <dbReference type="Proteomes" id="UP000051820"/>
    </source>
</evidence>
<keyword evidence="7" id="KW-1185">Reference proteome</keyword>
<dbReference type="InterPro" id="IPR027417">
    <property type="entry name" value="P-loop_NTPase"/>
</dbReference>
<dbReference type="InterPro" id="IPR038718">
    <property type="entry name" value="SNF2-like_sf"/>
</dbReference>
<keyword evidence="2" id="KW-0862">Zinc</keyword>
<dbReference type="Gene3D" id="3.40.50.10810">
    <property type="entry name" value="Tandem AAA-ATPase domain"/>
    <property type="match status" value="1"/>
</dbReference>
<keyword evidence="2" id="KW-0863">Zinc-finger</keyword>
<dbReference type="InterPro" id="IPR007527">
    <property type="entry name" value="Znf_SWIM"/>
</dbReference>
<dbReference type="SMART" id="SM00487">
    <property type="entry name" value="DEXDc"/>
    <property type="match status" value="1"/>
</dbReference>
<comment type="caution">
    <text evidence="6">The sequence shown here is derived from an EMBL/GenBank/DDBJ whole genome shotgun (WGS) entry which is preliminary data.</text>
</comment>
<dbReference type="CDD" id="cd18793">
    <property type="entry name" value="SF2_C_SNF"/>
    <property type="match status" value="1"/>
</dbReference>
<dbReference type="Pfam" id="PF00271">
    <property type="entry name" value="Helicase_C"/>
    <property type="match status" value="1"/>
</dbReference>
<dbReference type="InterPro" id="IPR049730">
    <property type="entry name" value="SNF2/RAD54-like_C"/>
</dbReference>
<dbReference type="PANTHER" id="PTHR10799">
    <property type="entry name" value="SNF2/RAD54 HELICASE FAMILY"/>
    <property type="match status" value="1"/>
</dbReference>
<evidence type="ECO:0000259" key="3">
    <source>
        <dbReference type="PROSITE" id="PS50966"/>
    </source>
</evidence>
<dbReference type="PROSITE" id="PS50966">
    <property type="entry name" value="ZF_SWIM"/>
    <property type="match status" value="1"/>
</dbReference>
<dbReference type="InterPro" id="IPR013663">
    <property type="entry name" value="Helicase_SWF/SNF/SWI_bac"/>
</dbReference>
<dbReference type="STRING" id="1423807.FD16_GL000212"/>
<accession>A0A0R1W9D2</accession>
<keyword evidence="1" id="KW-0378">Hydrolase</keyword>
<evidence type="ECO:0000259" key="4">
    <source>
        <dbReference type="PROSITE" id="PS51192"/>
    </source>
</evidence>
<dbReference type="InterPro" id="IPR001650">
    <property type="entry name" value="Helicase_C-like"/>
</dbReference>
<feature type="domain" description="Helicase ATP-binding" evidence="4">
    <location>
        <begin position="700"/>
        <end position="858"/>
    </location>
</feature>
<proteinExistence type="predicted"/>
<dbReference type="InterPro" id="IPR000330">
    <property type="entry name" value="SNF2_N"/>
</dbReference>
<feature type="domain" description="Helicase C-terminal" evidence="5">
    <location>
        <begin position="967"/>
        <end position="1120"/>
    </location>
</feature>
<evidence type="ECO:0000259" key="5">
    <source>
        <dbReference type="PROSITE" id="PS51194"/>
    </source>
</evidence>